<evidence type="ECO:0000313" key="2">
    <source>
        <dbReference type="EMBL" id="MDB9541107.1"/>
    </source>
</evidence>
<dbReference type="RefSeq" id="WP_271734389.1">
    <property type="nucleotide sequence ID" value="NZ_JANQDP010000191.1"/>
</dbReference>
<dbReference type="InterPro" id="IPR029063">
    <property type="entry name" value="SAM-dependent_MTases_sf"/>
</dbReference>
<dbReference type="SUPFAM" id="SSF53335">
    <property type="entry name" value="S-adenosyl-L-methionine-dependent methyltransferases"/>
    <property type="match status" value="1"/>
</dbReference>
<organism evidence="2 3">
    <name type="scientific">Anabaenopsis arnoldii</name>
    <dbReference type="NCBI Taxonomy" id="2152938"/>
    <lineage>
        <taxon>Bacteria</taxon>
        <taxon>Bacillati</taxon>
        <taxon>Cyanobacteriota</taxon>
        <taxon>Cyanophyceae</taxon>
        <taxon>Nostocales</taxon>
        <taxon>Nodulariaceae</taxon>
        <taxon>Anabaenopsis</taxon>
    </lineage>
</organism>
<evidence type="ECO:0000313" key="3">
    <source>
        <dbReference type="Proteomes" id="UP001212499"/>
    </source>
</evidence>
<comment type="caution">
    <text evidence="2">The sequence shown here is derived from an EMBL/GenBank/DDBJ whole genome shotgun (WGS) entry which is preliminary data.</text>
</comment>
<gene>
    <name evidence="2" type="ORF">PN457_15820</name>
</gene>
<protein>
    <submittedName>
        <fullName evidence="2">Class I SAM-dependent methyltransferase</fullName>
    </submittedName>
</protein>
<dbReference type="CDD" id="cd02440">
    <property type="entry name" value="AdoMet_MTases"/>
    <property type="match status" value="1"/>
</dbReference>
<name>A0ABT5AUZ2_9CYAN</name>
<keyword evidence="2" id="KW-0808">Transferase</keyword>
<dbReference type="GO" id="GO:0032259">
    <property type="term" value="P:methylation"/>
    <property type="evidence" value="ECO:0007669"/>
    <property type="project" value="UniProtKB-KW"/>
</dbReference>
<evidence type="ECO:0000259" key="1">
    <source>
        <dbReference type="Pfam" id="PF08241"/>
    </source>
</evidence>
<proteinExistence type="predicted"/>
<dbReference type="PANTHER" id="PTHR45085">
    <property type="entry name" value="F21J9.14"/>
    <property type="match status" value="1"/>
</dbReference>
<dbReference type="EMBL" id="JAQMUH010000183">
    <property type="protein sequence ID" value="MDB9541107.1"/>
    <property type="molecule type" value="Genomic_DNA"/>
</dbReference>
<dbReference type="GO" id="GO:0008168">
    <property type="term" value="F:methyltransferase activity"/>
    <property type="evidence" value="ECO:0007669"/>
    <property type="project" value="UniProtKB-KW"/>
</dbReference>
<dbReference type="Pfam" id="PF08241">
    <property type="entry name" value="Methyltransf_11"/>
    <property type="match status" value="1"/>
</dbReference>
<reference evidence="2 3" key="1">
    <citation type="submission" date="2023-01" db="EMBL/GenBank/DDBJ databases">
        <title>Genomes from the Australian National Cyanobacteria Reference Collection.</title>
        <authorList>
            <person name="Willis A."/>
            <person name="Lee E.M.F."/>
        </authorList>
    </citation>
    <scope>NUCLEOTIDE SEQUENCE [LARGE SCALE GENOMIC DNA]</scope>
    <source>
        <strain evidence="2 3">CS-1033</strain>
    </source>
</reference>
<dbReference type="Proteomes" id="UP001212499">
    <property type="component" value="Unassembled WGS sequence"/>
</dbReference>
<dbReference type="InterPro" id="IPR013216">
    <property type="entry name" value="Methyltransf_11"/>
</dbReference>
<keyword evidence="2" id="KW-0489">Methyltransferase</keyword>
<sequence>MNLIQIVVKELKDTLNRPQRLGKLFDYSSLKKWLRFQEIRVIARNDWKNTGNISQRNVPSYDQYIKLQKSKLEYLDLSSHEKKFRTSLRQRLSELHSQDYIKPSNRTALCLGARLGAEVAAFRDLGYFAVGVDLNPGNNNPYVMYGDFHKLEFSDNSVDVIYSNSLDHCYELKLILSEIKRLLKNDGYLIIEADPGSNEGISPDLWATMSYETVDSLKTEIETSGLILVQALPFEYPRNGTQLVFKR</sequence>
<dbReference type="PANTHER" id="PTHR45085:SF2">
    <property type="entry name" value="F21J9.14"/>
    <property type="match status" value="1"/>
</dbReference>
<dbReference type="Gene3D" id="3.40.50.150">
    <property type="entry name" value="Vaccinia Virus protein VP39"/>
    <property type="match status" value="1"/>
</dbReference>
<feature type="domain" description="Methyltransferase type 11" evidence="1">
    <location>
        <begin position="109"/>
        <end position="191"/>
    </location>
</feature>
<accession>A0ABT5AUZ2</accession>
<keyword evidence="3" id="KW-1185">Reference proteome</keyword>